<dbReference type="PROSITE" id="PS51186">
    <property type="entry name" value="GNAT"/>
    <property type="match status" value="1"/>
</dbReference>
<evidence type="ECO:0000259" key="1">
    <source>
        <dbReference type="PROSITE" id="PS51186"/>
    </source>
</evidence>
<dbReference type="Gene3D" id="3.40.630.30">
    <property type="match status" value="1"/>
</dbReference>
<dbReference type="Pfam" id="PF00583">
    <property type="entry name" value="Acetyltransf_1"/>
    <property type="match status" value="1"/>
</dbReference>
<evidence type="ECO:0000313" key="2">
    <source>
        <dbReference type="EMBL" id="NYE49598.1"/>
    </source>
</evidence>
<sequence length="183" mass="20754">MTPTWRIDEAGEGDLPEVVTLLNEVAQRLRNRGIEQWALGWMTDARIRPAIMRGEVFVVRAAKGRIVATVLLTDVADADFWTPEEQQTKALYVAKLARSDDHPGVGSWLLRWGVDYAARKGYSAVRLDAWATNEGLHQYYRDRGWTHLRTMRVPGRRSGALFEHEASPDPAVHEVFEEGISTR</sequence>
<dbReference type="InterPro" id="IPR016181">
    <property type="entry name" value="Acyl_CoA_acyltransferase"/>
</dbReference>
<dbReference type="GO" id="GO:0016747">
    <property type="term" value="F:acyltransferase activity, transferring groups other than amino-acyl groups"/>
    <property type="evidence" value="ECO:0007669"/>
    <property type="project" value="InterPro"/>
</dbReference>
<dbReference type="RefSeq" id="WP_179645230.1">
    <property type="nucleotide sequence ID" value="NZ_BAAAYY010000037.1"/>
</dbReference>
<keyword evidence="2" id="KW-0808">Transferase</keyword>
<evidence type="ECO:0000313" key="3">
    <source>
        <dbReference type="Proteomes" id="UP000589036"/>
    </source>
</evidence>
<name>A0A852U081_9ACTN</name>
<keyword evidence="3" id="KW-1185">Reference proteome</keyword>
<dbReference type="AlphaFoldDB" id="A0A852U081"/>
<dbReference type="Proteomes" id="UP000589036">
    <property type="component" value="Unassembled WGS sequence"/>
</dbReference>
<dbReference type="SUPFAM" id="SSF55729">
    <property type="entry name" value="Acyl-CoA N-acyltransferases (Nat)"/>
    <property type="match status" value="1"/>
</dbReference>
<accession>A0A852U081</accession>
<protein>
    <submittedName>
        <fullName evidence="2">GNAT superfamily N-acetyltransferase</fullName>
    </submittedName>
</protein>
<feature type="domain" description="N-acetyltransferase" evidence="1">
    <location>
        <begin position="5"/>
        <end position="167"/>
    </location>
</feature>
<dbReference type="InterPro" id="IPR000182">
    <property type="entry name" value="GNAT_dom"/>
</dbReference>
<gene>
    <name evidence="2" type="ORF">HDA32_004718</name>
</gene>
<reference evidence="2 3" key="1">
    <citation type="submission" date="2020-07" db="EMBL/GenBank/DDBJ databases">
        <title>Sequencing the genomes of 1000 actinobacteria strains.</title>
        <authorList>
            <person name="Klenk H.-P."/>
        </authorList>
    </citation>
    <scope>NUCLEOTIDE SEQUENCE [LARGE SCALE GENOMIC DNA]</scope>
    <source>
        <strain evidence="2 3">CXB654</strain>
    </source>
</reference>
<dbReference type="EMBL" id="JACCCC010000001">
    <property type="protein sequence ID" value="NYE49598.1"/>
    <property type="molecule type" value="Genomic_DNA"/>
</dbReference>
<organism evidence="2 3">
    <name type="scientific">Spinactinospora alkalitolerans</name>
    <dbReference type="NCBI Taxonomy" id="687207"/>
    <lineage>
        <taxon>Bacteria</taxon>
        <taxon>Bacillati</taxon>
        <taxon>Actinomycetota</taxon>
        <taxon>Actinomycetes</taxon>
        <taxon>Streptosporangiales</taxon>
        <taxon>Nocardiopsidaceae</taxon>
        <taxon>Spinactinospora</taxon>
    </lineage>
</organism>
<proteinExistence type="predicted"/>
<comment type="caution">
    <text evidence="2">The sequence shown here is derived from an EMBL/GenBank/DDBJ whole genome shotgun (WGS) entry which is preliminary data.</text>
</comment>